<dbReference type="InterPro" id="IPR010090">
    <property type="entry name" value="Phage_tape_meas"/>
</dbReference>
<dbReference type="EMBL" id="OQ326496">
    <property type="protein sequence ID" value="WDQ45528.1"/>
    <property type="molecule type" value="Genomic_DNA"/>
</dbReference>
<accession>A0AAT9TR87</accession>
<keyword evidence="1" id="KW-1245">Viral tail assembly</keyword>
<feature type="domain" description="Phage tail tape measure protein" evidence="5">
    <location>
        <begin position="131"/>
        <end position="338"/>
    </location>
</feature>
<protein>
    <submittedName>
        <fullName evidence="6">Tape measure protein</fullName>
    </submittedName>
</protein>
<feature type="coiled-coil region" evidence="3">
    <location>
        <begin position="1172"/>
        <end position="1259"/>
    </location>
</feature>
<evidence type="ECO:0000256" key="1">
    <source>
        <dbReference type="ARBA" id="ARBA00022465"/>
    </source>
</evidence>
<dbReference type="PANTHER" id="PTHR37813:SF1">
    <property type="entry name" value="FELS-2 PROPHAGE PROTEIN"/>
    <property type="match status" value="1"/>
</dbReference>
<feature type="compositionally biased region" description="Low complexity" evidence="4">
    <location>
        <begin position="1378"/>
        <end position="1399"/>
    </location>
</feature>
<evidence type="ECO:0000256" key="4">
    <source>
        <dbReference type="SAM" id="MobiDB-lite"/>
    </source>
</evidence>
<organism evidence="6">
    <name type="scientific">Enterocloster phage PMBT24</name>
    <dbReference type="NCBI Taxonomy" id="3025413"/>
    <lineage>
        <taxon>Viruses</taxon>
        <taxon>Duplodnaviria</taxon>
        <taxon>Heunggongvirae</taxon>
        <taxon>Uroviricota</taxon>
        <taxon>Caudoviricetes</taxon>
    </lineage>
</organism>
<evidence type="ECO:0000259" key="5">
    <source>
        <dbReference type="Pfam" id="PF10145"/>
    </source>
</evidence>
<feature type="compositionally biased region" description="Acidic residues" evidence="4">
    <location>
        <begin position="1352"/>
        <end position="1361"/>
    </location>
</feature>
<proteinExistence type="predicted"/>
<sequence>MALNSSNFQILVAATLDAANIQKQLNAISKKYGTMKINLDVDNTSLNNATNSLNNYQQGLKQTSEAAQNTSQSIGDIIGKVTKFGGATLIINKFRQAIVDGYGAVKELDASVTEYRKVSELTDSQMGGFIDTARELGLTVARTADEMVEAATEFKKMGNDDSTSLQLGRLATMFQNIADEAISAGDSASFINSQMKAFNFTANEAIHVLDAVNEVANNFAVSSGDISTALPKVASTMALAGNSFEETIGLLTAGAEIIPNQASRIARGLRSITLNLQGLNEDGEAVAGMVASMEEDFNKLGITLMDEQGQIKSTYEIFSELAEVFPRLDKNTQTYYASLIGGKTQVDVVTAILKNFNTAIEATDTAINSAGSAMTENEKYLDSIQGKIAALTSEFQKFWTEGISSDSVKNVVSLATGFLKLVNSLGGLPTILTGVVGIIATLKGYSLITSISKISKSLTSTIGVVKSLRTEGNSLITIFNGMTSAATKFQIAAGALTLIITATVGIMASLKQRQEEARAAAIQAGEAFSSEAQDLKSLQEKYNEIWDSEDSEYQKAKQIAEIRETLATKYGLEKDALDGLNSSREYGNDLLNDEIQSRAESTYAQYLSEIQKAQEYLTRTDFSISLPVTIDTNSFGDETRNKISQIFGDMAVEFDNGIIAFEGGSERLKTAMEDTIRYLALIEEPTENESLLLASLQYDLEGVAKGFNDNSEVIKAYADVIARNNPEVLNFINGQYDTKEAMEEAKKVALSSVGPYKDVKNAVEDLAKSAFPQYVDSMDEATEAMQQHQEEMDGLLKTLKDLSSELSGVQGAYNTLRDVADEYNKTGGLTVDTLADLLKLNPQYLQALSMQEGQLVVNDEMLTQMAQDTADAAYEALTGSTAFNTLSSTLNDTATAGIDAKQRIADAGDAAIEAGRKALEGAQGFKELIGSIGVLATTFKNGLTGEGDGVKNYGVQADAQVQAYLDNQKKKLLSGITSGIKLDTSTKGKKGGGKSGKDSAEKAAKEAAKAYKEEFEKRISEIKFKFDMGDVTELGYWKEVDKIVQEFYANNEAYAEEYRDWTAKIQKGMVSGTKANFELERDALDHKLAMDLISQETYYRELEKLRQKYYAQDAIYAAQSEDIEEEIYAFKKKKLKDLAEERKRQRKKEWDEETDWLNEQKSRYETAFNYIDSLAQKEIDALEEQKKAIEDKYNAEIDKINEAQDALNDEIELQEKLEALAKAQNTKIRVYREGVGFVYENDQSAVDEAKAALTQYQKEQDTKKEIKRLEDIRDATIESVEEQIEYWEKYRDEWKDMVNSYTEQQNKLIAEQVLGISLEGENWEKRLGNLQDYVDRYNSILSQLKHRGSYDDDDWDDDDYDYGTGGGGGSAGGGGTIGPSDHAGSGGHWDSSDSSHGPGVAANGTTTGHGLTMVGEKGRELRVLGNGVNEADGIVPNHLTENLMKLGQYSPREWINALTHNPGNQQCSTQYSYAFDSLVLPNVTNANSFISELKNIKNQAIQMGGRRF</sequence>
<keyword evidence="3" id="KW-0175">Coiled coil</keyword>
<keyword evidence="2" id="KW-1188">Viral release from host cell</keyword>
<dbReference type="Pfam" id="PF10145">
    <property type="entry name" value="PhageMin_Tail"/>
    <property type="match status" value="1"/>
</dbReference>
<dbReference type="GO" id="GO:0098003">
    <property type="term" value="P:viral tail assembly"/>
    <property type="evidence" value="ECO:0007669"/>
    <property type="project" value="UniProtKB-KW"/>
</dbReference>
<feature type="region of interest" description="Disordered" evidence="4">
    <location>
        <begin position="1352"/>
        <end position="1410"/>
    </location>
</feature>
<reference evidence="6" key="1">
    <citation type="submission" date="2023-01" db="EMBL/GenBank/DDBJ databases">
        <authorList>
            <person name="Sprotte S."/>
            <person name="Brinks E."/>
        </authorList>
    </citation>
    <scope>NUCLEOTIDE SEQUENCE</scope>
</reference>
<reference evidence="6" key="2">
    <citation type="journal article" date="2024" name="Heliyon">
        <title>Complete genome sequence of the novel virulent phage PMBT24 infecting Enterocloster bolteae from the human gut.</title>
        <authorList>
            <person name="Sprotte S."/>
            <person name="Brinks E."/>
            <person name="Neve H."/>
            <person name="Franz C.M.A.P."/>
        </authorList>
    </citation>
    <scope>NUCLEOTIDE SEQUENCE</scope>
</reference>
<name>A0AAT9TR87_9CAUD</name>
<evidence type="ECO:0000256" key="2">
    <source>
        <dbReference type="ARBA" id="ARBA00022612"/>
    </source>
</evidence>
<dbReference type="PANTHER" id="PTHR37813">
    <property type="entry name" value="FELS-2 PROPHAGE PROTEIN"/>
    <property type="match status" value="1"/>
</dbReference>
<evidence type="ECO:0000256" key="3">
    <source>
        <dbReference type="SAM" id="Coils"/>
    </source>
</evidence>
<evidence type="ECO:0000313" key="6">
    <source>
        <dbReference type="EMBL" id="WDQ45528.1"/>
    </source>
</evidence>
<feature type="coiled-coil region" evidence="3">
    <location>
        <begin position="778"/>
        <end position="805"/>
    </location>
</feature>
<dbReference type="NCBIfam" id="TIGR01760">
    <property type="entry name" value="tape_meas_TP901"/>
    <property type="match status" value="1"/>
</dbReference>
<feature type="compositionally biased region" description="Gly residues" evidence="4">
    <location>
        <begin position="1363"/>
        <end position="1377"/>
    </location>
</feature>